<sequence length="53" mass="6333">MKGKHMGKYQLDYKGMQQVERFHEKHSNVKTDKKARVNQLKAQFLEKAKKKSK</sequence>
<dbReference type="RefSeq" id="WP_003066871.1">
    <property type="nucleotide sequence ID" value="NZ_CABJFD010000006.1"/>
</dbReference>
<protein>
    <recommendedName>
        <fullName evidence="3">30S ribosomal protein S10</fullName>
    </recommendedName>
</protein>
<proteinExistence type="predicted"/>
<dbReference type="EMBL" id="JASOPU010000005">
    <property type="protein sequence ID" value="MDK7293044.1"/>
    <property type="molecule type" value="Genomic_DNA"/>
</dbReference>
<dbReference type="GeneID" id="64019939"/>
<name>A0AAW6YDC8_9STRE</name>
<comment type="caution">
    <text evidence="1">The sequence shown here is derived from an EMBL/GenBank/DDBJ whole genome shotgun (WGS) entry which is preliminary data.</text>
</comment>
<evidence type="ECO:0000313" key="2">
    <source>
        <dbReference type="Proteomes" id="UP001237917"/>
    </source>
</evidence>
<dbReference type="Proteomes" id="UP001237917">
    <property type="component" value="Unassembled WGS sequence"/>
</dbReference>
<evidence type="ECO:0000313" key="1">
    <source>
        <dbReference type="EMBL" id="MDK7293044.1"/>
    </source>
</evidence>
<dbReference type="AlphaFoldDB" id="A0AAW6YDC8"/>
<evidence type="ECO:0008006" key="3">
    <source>
        <dbReference type="Google" id="ProtNLM"/>
    </source>
</evidence>
<gene>
    <name evidence="1" type="ORF">QP487_06185</name>
</gene>
<reference evidence="1" key="1">
    <citation type="submission" date="2023-05" db="EMBL/GenBank/DDBJ databases">
        <title>Cataloging the Phylogenetic Diversity of Human Bladder Bacteria.</title>
        <authorList>
            <person name="Du J."/>
        </authorList>
    </citation>
    <scope>NUCLEOTIDE SEQUENCE</scope>
    <source>
        <strain evidence="1">UMB0765</strain>
    </source>
</reference>
<accession>A0AAW6YDC8</accession>
<organism evidence="1 2">
    <name type="scientific">Streptococcus pasteurianus</name>
    <dbReference type="NCBI Taxonomy" id="197614"/>
    <lineage>
        <taxon>Bacteria</taxon>
        <taxon>Bacillati</taxon>
        <taxon>Bacillota</taxon>
        <taxon>Bacilli</taxon>
        <taxon>Lactobacillales</taxon>
        <taxon>Streptococcaceae</taxon>
        <taxon>Streptococcus</taxon>
    </lineage>
</organism>